<reference evidence="6 7" key="1">
    <citation type="submission" date="2018-08" db="EMBL/GenBank/DDBJ databases">
        <title>Mountain-cultivated ginseng endophyte, Burkholderia stabilis and its activity against ginseng root rot disease.</title>
        <authorList>
            <person name="Tapan Kumar M."/>
            <person name="Bae H."/>
            <person name="Shanmugam G."/>
            <person name="Jeon J."/>
        </authorList>
    </citation>
    <scope>NUCLEOTIDE SEQUENCE [LARGE SCALE GENOMIC DNA]</scope>
    <source>
        <strain evidence="6 7">EB159</strain>
    </source>
</reference>
<comment type="caution">
    <text evidence="6">The sequence shown here is derived from an EMBL/GenBank/DDBJ whole genome shotgun (WGS) entry which is preliminary data.</text>
</comment>
<name>A0A4Q2A5E1_9BURK</name>
<dbReference type="PRINTS" id="PR00370">
    <property type="entry name" value="FMOXYGENASE"/>
</dbReference>
<dbReference type="GO" id="GO:0050660">
    <property type="term" value="F:flavin adenine dinucleotide binding"/>
    <property type="evidence" value="ECO:0007669"/>
    <property type="project" value="InterPro"/>
</dbReference>
<keyword evidence="2" id="KW-0285">Flavoprotein</keyword>
<evidence type="ECO:0000256" key="1">
    <source>
        <dbReference type="ARBA" id="ARBA00009183"/>
    </source>
</evidence>
<evidence type="ECO:0000256" key="4">
    <source>
        <dbReference type="ARBA" id="ARBA00022857"/>
    </source>
</evidence>
<dbReference type="GO" id="GO:0050661">
    <property type="term" value="F:NADP binding"/>
    <property type="evidence" value="ECO:0007669"/>
    <property type="project" value="InterPro"/>
</dbReference>
<evidence type="ECO:0000256" key="5">
    <source>
        <dbReference type="ARBA" id="ARBA00023002"/>
    </source>
</evidence>
<accession>A0A4Q2A5E1</accession>
<comment type="similarity">
    <text evidence="1">Belongs to the FMO family.</text>
</comment>
<organism evidence="6 7">
    <name type="scientific">Burkholderia stabilis</name>
    <dbReference type="NCBI Taxonomy" id="95485"/>
    <lineage>
        <taxon>Bacteria</taxon>
        <taxon>Pseudomonadati</taxon>
        <taxon>Pseudomonadota</taxon>
        <taxon>Betaproteobacteria</taxon>
        <taxon>Burkholderiales</taxon>
        <taxon>Burkholderiaceae</taxon>
        <taxon>Burkholderia</taxon>
        <taxon>Burkholderia cepacia complex</taxon>
    </lineage>
</organism>
<dbReference type="PIRSF" id="PIRSF000332">
    <property type="entry name" value="FMO"/>
    <property type="match status" value="1"/>
</dbReference>
<dbReference type="EMBL" id="QWEX01000004">
    <property type="protein sequence ID" value="RXV64409.1"/>
    <property type="molecule type" value="Genomic_DNA"/>
</dbReference>
<keyword evidence="5" id="KW-0560">Oxidoreductase</keyword>
<dbReference type="Pfam" id="PF00743">
    <property type="entry name" value="FMO-like"/>
    <property type="match status" value="1"/>
</dbReference>
<proteinExistence type="inferred from homology"/>
<evidence type="ECO:0000313" key="7">
    <source>
        <dbReference type="Proteomes" id="UP000289650"/>
    </source>
</evidence>
<dbReference type="GO" id="GO:0004499">
    <property type="term" value="F:N,N-dimethylaniline monooxygenase activity"/>
    <property type="evidence" value="ECO:0007669"/>
    <property type="project" value="InterPro"/>
</dbReference>
<dbReference type="PANTHER" id="PTHR23023">
    <property type="entry name" value="DIMETHYLANILINE MONOOXYGENASE"/>
    <property type="match status" value="1"/>
</dbReference>
<dbReference type="Proteomes" id="UP000289650">
    <property type="component" value="Unassembled WGS sequence"/>
</dbReference>
<sequence length="526" mass="59082">MKICVIGAGPSGLCAAKEIKESNPGATVTILDEASTIGGAFSKSYKGLTLVNNPLLISFSDFLAEECIDDLRMWTAEEYVSYLERYVKYNGLSECIRLRSRVTNVTLVNSEWQVTFSNDTGSQNQSFDYIVICSGANGKPSLPTFENQHRFLGRIVHSDDVKDSQELAGLRVVFVGMGESGSDLCYMSSTISARSIVSIRRRPGYLIPRYHDGRPTDLDTSRIYHCLPKDINESCLSLFLKFKRKIERNSICSREDVAIQDRADRLNSKLFGTDNLGPFRRTTTKSCGFIRAHLAGAVEIRPEIVDLDGNQVHFSDGSIELADIIVCCTGYKSRLEFLPTEIRDRILSSNSLYAYMFSPDYIDKLAFVGFVRPGVGTVPVAAELQSRYLGLFLNGRIPLPSREEMVADIRLQQESARRIFPADFDRVGHIIDYYSYISKIAHKIGVRPRQWKLFFTDVRLWYKINFSFLCPGMFRLSGPGAKPGNVKRVLRSLPTMPKSVLLLEGGLYVLCRVLAAIGLRRFRPLS</sequence>
<evidence type="ECO:0000256" key="2">
    <source>
        <dbReference type="ARBA" id="ARBA00022630"/>
    </source>
</evidence>
<dbReference type="Gene3D" id="3.50.50.60">
    <property type="entry name" value="FAD/NAD(P)-binding domain"/>
    <property type="match status" value="1"/>
</dbReference>
<protein>
    <submittedName>
        <fullName evidence="6">Uncharacterized protein</fullName>
    </submittedName>
</protein>
<dbReference type="InterPro" id="IPR036188">
    <property type="entry name" value="FAD/NAD-bd_sf"/>
</dbReference>
<gene>
    <name evidence="6" type="ORF">D1006_39265</name>
</gene>
<keyword evidence="4" id="KW-0521">NADP</keyword>
<dbReference type="InterPro" id="IPR050346">
    <property type="entry name" value="FMO-like"/>
</dbReference>
<keyword evidence="3" id="KW-0274">FAD</keyword>
<dbReference type="SUPFAM" id="SSF51905">
    <property type="entry name" value="FAD/NAD(P)-binding domain"/>
    <property type="match status" value="2"/>
</dbReference>
<dbReference type="InterPro" id="IPR000960">
    <property type="entry name" value="Flavin_mOase"/>
</dbReference>
<dbReference type="InterPro" id="IPR020946">
    <property type="entry name" value="Flavin_mOase-like"/>
</dbReference>
<evidence type="ECO:0000313" key="6">
    <source>
        <dbReference type="EMBL" id="RXV64409.1"/>
    </source>
</evidence>
<dbReference type="AlphaFoldDB" id="A0A4Q2A5E1"/>
<evidence type="ECO:0000256" key="3">
    <source>
        <dbReference type="ARBA" id="ARBA00022827"/>
    </source>
</evidence>